<proteinExistence type="predicted"/>
<reference evidence="1 2" key="1">
    <citation type="submission" date="2020-05" db="EMBL/GenBank/DDBJ databases">
        <title>Horizontal transmission and recombination maintain forever young bacterial symbiont genomes.</title>
        <authorList>
            <person name="Russell S.L."/>
            <person name="Pepper-Tunick E."/>
            <person name="Svedberg J."/>
            <person name="Byrne A."/>
            <person name="Ruelas Castillo J."/>
            <person name="Vollmers C."/>
            <person name="Beinart R.A."/>
            <person name="Corbett-Detig R."/>
        </authorList>
    </citation>
    <scope>NUCLEOTIDE SEQUENCE [LARGE SCALE GENOMIC DNA]</scope>
    <source>
        <strain evidence="1">JDF_Ridge</strain>
    </source>
</reference>
<protein>
    <submittedName>
        <fullName evidence="1">Uncharacterized protein</fullName>
    </submittedName>
</protein>
<evidence type="ECO:0000313" key="2">
    <source>
        <dbReference type="Proteomes" id="UP000509429"/>
    </source>
</evidence>
<name>A0A6N0HQ08_9GAMM</name>
<keyword evidence="2" id="KW-1185">Reference proteome</keyword>
<gene>
    <name evidence="1" type="ORF">HUE58_04285</name>
</gene>
<organism evidence="1 2">
    <name type="scientific">Candidatus Ruthia endofausta</name>
    <dbReference type="NCBI Taxonomy" id="2738852"/>
    <lineage>
        <taxon>Bacteria</taxon>
        <taxon>Pseudomonadati</taxon>
        <taxon>Pseudomonadota</taxon>
        <taxon>Gammaproteobacteria</taxon>
        <taxon>Candidatus Pseudothioglobaceae</taxon>
        <taxon>Candidatus Ruthturnera</taxon>
    </lineage>
</organism>
<dbReference type="EMBL" id="CP054490">
    <property type="protein sequence ID" value="QKQ24351.1"/>
    <property type="molecule type" value="Genomic_DNA"/>
</dbReference>
<dbReference type="RefSeq" id="WP_174605788.1">
    <property type="nucleotide sequence ID" value="NZ_CP054490.1"/>
</dbReference>
<accession>A0A6N0HQ08</accession>
<dbReference type="Proteomes" id="UP000509429">
    <property type="component" value="Chromosome"/>
</dbReference>
<sequence length="197" mass="23186">MNKTEFLIGRSGLDLLDDFYPDDLPNEWRFDYYSTLFKALALKIDTEEDFEQIFTELEDSDEVFELVISIEQAQLLDATQLASKLKPIQQYQSQFILFCELDKQLNNEIMAILNGYQLCFQSDKKLKFDLNTKLIANKHLYFNQLPILYTSNVWDEKQIRYFLQDISLINTKTVLICKHAESETLNKIRIIAEILGF</sequence>
<dbReference type="KEGG" id="reo:HUE58_04285"/>
<evidence type="ECO:0000313" key="1">
    <source>
        <dbReference type="EMBL" id="QKQ24351.1"/>
    </source>
</evidence>
<dbReference type="AlphaFoldDB" id="A0A6N0HQ08"/>